<sequence length="95" mass="11365">MEQNQTNQTQAVQVNSDLIIQQYQEEQFRLNTELMKYKAYSRQLEGTVIQLDQEVKAAEERHQNQVKETNKFKNQLKKQQTNNRNNTKQHGQSKR</sequence>
<feature type="compositionally biased region" description="Basic and acidic residues" evidence="1">
    <location>
        <begin position="60"/>
        <end position="71"/>
    </location>
</feature>
<feature type="compositionally biased region" description="Low complexity" evidence="1">
    <location>
        <begin position="77"/>
        <end position="89"/>
    </location>
</feature>
<comment type="caution">
    <text evidence="2">The sequence shown here is derived from an EMBL/GenBank/DDBJ whole genome shotgun (WGS) entry which is preliminary data.</text>
</comment>
<gene>
    <name evidence="2" type="ORF">AS180_05220</name>
</gene>
<dbReference type="EMBL" id="LNQP01000013">
    <property type="protein sequence ID" value="KSU88902.1"/>
    <property type="molecule type" value="Genomic_DNA"/>
</dbReference>
<protein>
    <submittedName>
        <fullName evidence="2">Uncharacterized protein</fullName>
    </submittedName>
</protein>
<dbReference type="RefSeq" id="WP_025906985.1">
    <property type="nucleotide sequence ID" value="NZ_KQ758633.1"/>
</dbReference>
<accession>A0A0V8JPJ7</accession>
<organism evidence="2 3">
    <name type="scientific">Priestia veravalensis</name>
    <dbReference type="NCBI Taxonomy" id="1414648"/>
    <lineage>
        <taxon>Bacteria</taxon>
        <taxon>Bacillati</taxon>
        <taxon>Bacillota</taxon>
        <taxon>Bacilli</taxon>
        <taxon>Bacillales</taxon>
        <taxon>Bacillaceae</taxon>
        <taxon>Priestia</taxon>
    </lineage>
</organism>
<reference evidence="2 3" key="1">
    <citation type="submission" date="2015-11" db="EMBL/GenBank/DDBJ databases">
        <title>Bacillus caseinolyticus sp nov.</title>
        <authorList>
            <person name="Dastager S.G."/>
            <person name="Mawlankar R."/>
        </authorList>
    </citation>
    <scope>NUCLEOTIDE SEQUENCE [LARGE SCALE GENOMIC DNA]</scope>
    <source>
        <strain evidence="2 3">SGD-V-76</strain>
    </source>
</reference>
<evidence type="ECO:0000256" key="1">
    <source>
        <dbReference type="SAM" id="MobiDB-lite"/>
    </source>
</evidence>
<dbReference type="AlphaFoldDB" id="A0A0V8JPJ7"/>
<proteinExistence type="predicted"/>
<evidence type="ECO:0000313" key="2">
    <source>
        <dbReference type="EMBL" id="KSU88902.1"/>
    </source>
</evidence>
<name>A0A0V8JPJ7_9BACI</name>
<feature type="region of interest" description="Disordered" evidence="1">
    <location>
        <begin position="60"/>
        <end position="95"/>
    </location>
</feature>
<keyword evidence="3" id="KW-1185">Reference proteome</keyword>
<evidence type="ECO:0000313" key="3">
    <source>
        <dbReference type="Proteomes" id="UP000053681"/>
    </source>
</evidence>
<dbReference type="Proteomes" id="UP000053681">
    <property type="component" value="Unassembled WGS sequence"/>
</dbReference>